<name>A0ACB8V033_9EURO</name>
<proteinExistence type="predicted"/>
<evidence type="ECO:0000313" key="1">
    <source>
        <dbReference type="EMBL" id="KAI2388932.1"/>
    </source>
</evidence>
<reference evidence="1" key="1">
    <citation type="journal article" date="2022" name="bioRxiv">
        <title>Population genetic analysis of Ophidiomyces ophidiicola, the causative agent of snake fungal disease, indicates recent introductions to the USA.</title>
        <authorList>
            <person name="Ladner J.T."/>
            <person name="Palmer J.M."/>
            <person name="Ettinger C.L."/>
            <person name="Stajich J.E."/>
            <person name="Farrell T.M."/>
            <person name="Glorioso B.M."/>
            <person name="Lawson B."/>
            <person name="Price S.J."/>
            <person name="Stengle A.G."/>
            <person name="Grear D.A."/>
            <person name="Lorch J.M."/>
        </authorList>
    </citation>
    <scope>NUCLEOTIDE SEQUENCE</scope>
    <source>
        <strain evidence="1">NWHC 24266-5</strain>
    </source>
</reference>
<gene>
    <name evidence="1" type="ORF">LOY88_002305</name>
</gene>
<organism evidence="1">
    <name type="scientific">Ophidiomyces ophidiicola</name>
    <dbReference type="NCBI Taxonomy" id="1387563"/>
    <lineage>
        <taxon>Eukaryota</taxon>
        <taxon>Fungi</taxon>
        <taxon>Dikarya</taxon>
        <taxon>Ascomycota</taxon>
        <taxon>Pezizomycotina</taxon>
        <taxon>Eurotiomycetes</taxon>
        <taxon>Eurotiomycetidae</taxon>
        <taxon>Onygenales</taxon>
        <taxon>Onygenaceae</taxon>
        <taxon>Ophidiomyces</taxon>
    </lineage>
</organism>
<protein>
    <submittedName>
        <fullName evidence="1">Uncharacterized protein</fullName>
    </submittedName>
</protein>
<comment type="caution">
    <text evidence="1">The sequence shown here is derived from an EMBL/GenBank/DDBJ whole genome shotgun (WGS) entry which is preliminary data.</text>
</comment>
<sequence length="525" mass="59646">MEYARNAATGDTRDMPVAQPDMSQELRPQRLVQRDSNDDLTLSTNRVVKNQIVFRVRDARRPAPRTRKPVAVEQDGASAEQAFHSRRPHRKSRTGCGNCKKRRVKCDEKKPHCNKCESYGISCDYAAVQLHGRRPHHLPEGRRTSTASPTAMIFSMSVTDMASRIQRVLQSSPSYNSEADPLPPFTISGGPMALYHFVHAVQHVASMSDTSRSVSTGDMLRLAFRTPHLMHAVLGLACTSLYQYGVASRPQRLAEAYHWQNAIKLYKHELQNPISIHNMDALMSTCMLMGVLSFSEKEYSPLNSWVFSSRPTDLNWLLVQGGLRYLIESVIPWLPQSIWWDFFLEADDEHKTFDDHRAGFVGLPLDLARLCGIEATTTEETNPYHSVLRLLAPLLPLPLAREHFCKFTSFMGRLQPDYITLLQRKDARACLILSYWMGKMCEQPHWWIGPRVHAECTALCMFLERCPDPEVRRLLAFPASKCGYPLGRTQHALMLHELEFGALEPAPEPVVVVEREEAGRLVELE</sequence>
<accession>A0ACB8V033</accession>
<dbReference type="EMBL" id="JALBCA010000027">
    <property type="protein sequence ID" value="KAI2388932.1"/>
    <property type="molecule type" value="Genomic_DNA"/>
</dbReference>